<evidence type="ECO:0000313" key="1">
    <source>
        <dbReference type="EMBL" id="RZT38365.1"/>
    </source>
</evidence>
<dbReference type="EMBL" id="SGXM01000003">
    <property type="protein sequence ID" value="RZT38365.1"/>
    <property type="molecule type" value="Genomic_DNA"/>
</dbReference>
<gene>
    <name evidence="1" type="ORF">EV147_2831</name>
</gene>
<organism evidence="1 2">
    <name type="scientific">Cupriavidus agavae</name>
    <dbReference type="NCBI Taxonomy" id="1001822"/>
    <lineage>
        <taxon>Bacteria</taxon>
        <taxon>Pseudomonadati</taxon>
        <taxon>Pseudomonadota</taxon>
        <taxon>Betaproteobacteria</taxon>
        <taxon>Burkholderiales</taxon>
        <taxon>Burkholderiaceae</taxon>
        <taxon>Cupriavidus</taxon>
    </lineage>
</organism>
<name>A0A4Q7RWR7_9BURK</name>
<reference evidence="1 2" key="1">
    <citation type="journal article" date="2015" name="Stand. Genomic Sci.">
        <title>Genomic Encyclopedia of Bacterial and Archaeal Type Strains, Phase III: the genomes of soil and plant-associated and newly described type strains.</title>
        <authorList>
            <person name="Whitman W.B."/>
            <person name="Woyke T."/>
            <person name="Klenk H.P."/>
            <person name="Zhou Y."/>
            <person name="Lilburn T.G."/>
            <person name="Beck B.J."/>
            <person name="De Vos P."/>
            <person name="Vandamme P."/>
            <person name="Eisen J.A."/>
            <person name="Garrity G."/>
            <person name="Hugenholtz P."/>
            <person name="Kyrpides N.C."/>
        </authorList>
    </citation>
    <scope>NUCLEOTIDE SEQUENCE [LARGE SCALE GENOMIC DNA]</scope>
    <source>
        <strain evidence="1 2">ASC-9842</strain>
    </source>
</reference>
<evidence type="ECO:0000313" key="2">
    <source>
        <dbReference type="Proteomes" id="UP000291078"/>
    </source>
</evidence>
<keyword evidence="2" id="KW-1185">Reference proteome</keyword>
<dbReference type="Proteomes" id="UP000291078">
    <property type="component" value="Unassembled WGS sequence"/>
</dbReference>
<sequence>MKFQIVKIMQKPKWTYENFVEANPEKNSPGLTIYMPRAHTSIFKATHISRSLSYSAHVL</sequence>
<accession>A0A4Q7RWR7</accession>
<proteinExistence type="predicted"/>
<protein>
    <submittedName>
        <fullName evidence="1">Uncharacterized protein</fullName>
    </submittedName>
</protein>
<dbReference type="AlphaFoldDB" id="A0A4Q7RWR7"/>
<comment type="caution">
    <text evidence="1">The sequence shown here is derived from an EMBL/GenBank/DDBJ whole genome shotgun (WGS) entry which is preliminary data.</text>
</comment>